<keyword evidence="3" id="KW-1185">Reference proteome</keyword>
<accession>A0AAQ3LI83</accession>
<evidence type="ECO:0000313" key="3">
    <source>
        <dbReference type="Proteomes" id="UP001304300"/>
    </source>
</evidence>
<dbReference type="AlphaFoldDB" id="A0AAQ3LI83"/>
<organism evidence="2 3">
    <name type="scientific">Rubellicoccus peritrichatus</name>
    <dbReference type="NCBI Taxonomy" id="3080537"/>
    <lineage>
        <taxon>Bacteria</taxon>
        <taxon>Pseudomonadati</taxon>
        <taxon>Verrucomicrobiota</taxon>
        <taxon>Opitutia</taxon>
        <taxon>Puniceicoccales</taxon>
        <taxon>Cerasicoccaceae</taxon>
        <taxon>Rubellicoccus</taxon>
    </lineage>
</organism>
<dbReference type="Gene3D" id="3.40.50.2020">
    <property type="match status" value="1"/>
</dbReference>
<protein>
    <submittedName>
        <fullName evidence="2">ComF family protein</fullName>
    </submittedName>
</protein>
<dbReference type="PANTHER" id="PTHR47505:SF1">
    <property type="entry name" value="DNA UTILIZATION PROTEIN YHGH"/>
    <property type="match status" value="1"/>
</dbReference>
<dbReference type="InterPro" id="IPR000836">
    <property type="entry name" value="PRTase_dom"/>
</dbReference>
<dbReference type="CDD" id="cd06223">
    <property type="entry name" value="PRTases_typeI"/>
    <property type="match status" value="1"/>
</dbReference>
<gene>
    <name evidence="2" type="ORF">RZN69_05610</name>
</gene>
<dbReference type="RefSeq" id="WP_317835082.1">
    <property type="nucleotide sequence ID" value="NZ_CP136920.1"/>
</dbReference>
<sequence>MSGQSSLESLTLQTLALSKEVLRGMRDLVFPRDCLVTGIGLDEDGHHYLSGEAVRNLYPIRSPHCQTCGFPFFGELIGTRECPHCIELDPDFEQGRSLLLARDTGRALIHELKYRGGAYVLSDIQRILADVPEFRTFLEGATLIPVPLHRKRQRKRGFNQSLLLAELFAREVNEASVANILCRTRNTSSQTRLKRRERHNNVKNAFALRRGAIIDSGIRYVLIDDVFTTGATLNACSKVLRSAGAGQIDVATLAHG</sequence>
<dbReference type="KEGG" id="puo:RZN69_05610"/>
<dbReference type="EMBL" id="CP136920">
    <property type="protein sequence ID" value="WOO42559.1"/>
    <property type="molecule type" value="Genomic_DNA"/>
</dbReference>
<dbReference type="SUPFAM" id="SSF53271">
    <property type="entry name" value="PRTase-like"/>
    <property type="match status" value="1"/>
</dbReference>
<evidence type="ECO:0000313" key="2">
    <source>
        <dbReference type="EMBL" id="WOO42559.1"/>
    </source>
</evidence>
<dbReference type="InterPro" id="IPR029057">
    <property type="entry name" value="PRTase-like"/>
</dbReference>
<reference evidence="2 3" key="1">
    <citation type="submission" date="2023-10" db="EMBL/GenBank/DDBJ databases">
        <title>Rubellicoccus peritrichatus gen. nov., sp. nov., isolated from an algae of coral reef tank.</title>
        <authorList>
            <person name="Luo J."/>
        </authorList>
    </citation>
    <scope>NUCLEOTIDE SEQUENCE [LARGE SCALE GENOMIC DNA]</scope>
    <source>
        <strain evidence="2 3">CR14</strain>
    </source>
</reference>
<comment type="similarity">
    <text evidence="1">Belongs to the ComF/GntX family.</text>
</comment>
<evidence type="ECO:0000256" key="1">
    <source>
        <dbReference type="ARBA" id="ARBA00008007"/>
    </source>
</evidence>
<dbReference type="Proteomes" id="UP001304300">
    <property type="component" value="Chromosome"/>
</dbReference>
<dbReference type="PANTHER" id="PTHR47505">
    <property type="entry name" value="DNA UTILIZATION PROTEIN YHGH"/>
    <property type="match status" value="1"/>
</dbReference>
<dbReference type="InterPro" id="IPR051910">
    <property type="entry name" value="ComF/GntX_DNA_util-trans"/>
</dbReference>
<name>A0AAQ3LI83_9BACT</name>
<proteinExistence type="inferred from homology"/>